<feature type="signal peptide" evidence="1">
    <location>
        <begin position="1"/>
        <end position="20"/>
    </location>
</feature>
<dbReference type="InterPro" id="IPR052022">
    <property type="entry name" value="26kDa_periplasmic_antigen"/>
</dbReference>
<dbReference type="Gene3D" id="3.30.70.2970">
    <property type="entry name" value="Protein of unknown function (DUF541), domain 2"/>
    <property type="match status" value="1"/>
</dbReference>
<feature type="chain" id="PRO_5001611463" evidence="1">
    <location>
        <begin position="21"/>
        <end position="233"/>
    </location>
</feature>
<dbReference type="STRING" id="83219.PM02_13215"/>
<dbReference type="Proteomes" id="UP000027337">
    <property type="component" value="Unassembled WGS sequence"/>
</dbReference>
<dbReference type="EMBL" id="JEMU01000011">
    <property type="protein sequence ID" value="KAJ02439.1"/>
    <property type="molecule type" value="Genomic_DNA"/>
</dbReference>
<name>A0A061SSP9_9RHOB</name>
<protein>
    <submittedName>
        <fullName evidence="2">Membrane protein</fullName>
    </submittedName>
</protein>
<dbReference type="Pfam" id="PF04402">
    <property type="entry name" value="SIMPL"/>
    <property type="match status" value="1"/>
</dbReference>
<keyword evidence="1" id="KW-0732">Signal</keyword>
<evidence type="ECO:0000256" key="1">
    <source>
        <dbReference type="SAM" id="SignalP"/>
    </source>
</evidence>
<proteinExistence type="predicted"/>
<dbReference type="PANTHER" id="PTHR34387:SF1">
    <property type="entry name" value="PERIPLASMIC IMMUNOGENIC PROTEIN"/>
    <property type="match status" value="1"/>
</dbReference>
<dbReference type="eggNOG" id="COG2968">
    <property type="taxonomic scope" value="Bacteria"/>
</dbReference>
<dbReference type="InterPro" id="IPR007497">
    <property type="entry name" value="SIMPL/DUF541"/>
</dbReference>
<evidence type="ECO:0000313" key="3">
    <source>
        <dbReference type="Proteomes" id="UP000027337"/>
    </source>
</evidence>
<dbReference type="GO" id="GO:0006974">
    <property type="term" value="P:DNA damage response"/>
    <property type="evidence" value="ECO:0007669"/>
    <property type="project" value="TreeGrafter"/>
</dbReference>
<keyword evidence="3" id="KW-1185">Reference proteome</keyword>
<gene>
    <name evidence="2" type="ORF">PM02_13215</name>
</gene>
<organism evidence="2 3">
    <name type="scientific">Sulfitobacter mediterraneus</name>
    <dbReference type="NCBI Taxonomy" id="83219"/>
    <lineage>
        <taxon>Bacteria</taxon>
        <taxon>Pseudomonadati</taxon>
        <taxon>Pseudomonadota</taxon>
        <taxon>Alphaproteobacteria</taxon>
        <taxon>Rhodobacterales</taxon>
        <taxon>Roseobacteraceae</taxon>
        <taxon>Sulfitobacter</taxon>
    </lineage>
</organism>
<dbReference type="RefSeq" id="WP_037909188.1">
    <property type="nucleotide sequence ID" value="NZ_JEMU01000011.1"/>
</dbReference>
<dbReference type="Gene3D" id="3.30.110.170">
    <property type="entry name" value="Protein of unknown function (DUF541), domain 1"/>
    <property type="match status" value="1"/>
</dbReference>
<comment type="caution">
    <text evidence="2">The sequence shown here is derived from an EMBL/GenBank/DDBJ whole genome shotgun (WGS) entry which is preliminary data.</text>
</comment>
<evidence type="ECO:0000313" key="2">
    <source>
        <dbReference type="EMBL" id="KAJ02439.1"/>
    </source>
</evidence>
<accession>A0A061SSP9</accession>
<dbReference type="PANTHER" id="PTHR34387">
    <property type="entry name" value="SLR1258 PROTEIN"/>
    <property type="match status" value="1"/>
</dbReference>
<dbReference type="AlphaFoldDB" id="A0A061SSP9"/>
<sequence length="233" mass="24326">MRWINWAAVIWLLAAPAAWAQEATEAGIIVTGEGRVAVAPDMAAITLGVRHRGDTAQEAMALVTDDVAGILNTLTNVGIANTDQQTSGFYLRPVYNSRGINDGTPPDLVGYEAGNTVTVRVRDLAVLGSTLDAVIEIGANEFNGLRFDLQDPSAAQSLARQLAVGDARAKAEELAQAAGVALGPLVRLSEAGSNAGPRMMEMSAGRASMDSAIASGEVGVEARVTLVFEIRQP</sequence>
<reference evidence="2 3" key="1">
    <citation type="journal article" date="2014" name="Genome Announc.">
        <title>Draft Genome Sequences of Two Isolates of the Roseobacter Group, Sulfitobacter sp. Strains 3SOLIMAR09 and 1FIGIMAR09, from Harbors of Mallorca Island (Mediterranean Sea).</title>
        <authorList>
            <person name="Mas-Llado M."/>
            <person name="Pina-Villalonga J.M."/>
            <person name="Brunet-Galmes I."/>
            <person name="Nogales B."/>
            <person name="Bosch R."/>
        </authorList>
    </citation>
    <scope>NUCLEOTIDE SEQUENCE [LARGE SCALE GENOMIC DNA]</scope>
    <source>
        <strain evidence="2 3">1FIGIMAR09</strain>
    </source>
</reference>